<organism evidence="2 3">
    <name type="scientific">Pleurodeles waltl</name>
    <name type="common">Iberian ribbed newt</name>
    <dbReference type="NCBI Taxonomy" id="8319"/>
    <lineage>
        <taxon>Eukaryota</taxon>
        <taxon>Metazoa</taxon>
        <taxon>Chordata</taxon>
        <taxon>Craniata</taxon>
        <taxon>Vertebrata</taxon>
        <taxon>Euteleostomi</taxon>
        <taxon>Amphibia</taxon>
        <taxon>Batrachia</taxon>
        <taxon>Caudata</taxon>
        <taxon>Salamandroidea</taxon>
        <taxon>Salamandridae</taxon>
        <taxon>Pleurodelinae</taxon>
        <taxon>Pleurodeles</taxon>
    </lineage>
</organism>
<accession>A0AAV7V671</accession>
<proteinExistence type="predicted"/>
<feature type="compositionally biased region" description="Polar residues" evidence="1">
    <location>
        <begin position="8"/>
        <end position="21"/>
    </location>
</feature>
<feature type="region of interest" description="Disordered" evidence="1">
    <location>
        <begin position="52"/>
        <end position="71"/>
    </location>
</feature>
<sequence>MCARKLENTSSAQARSRQQKVGCSAEAELPLRPPTGFCRHGQKDHFLCNAAEHKASRASEGKSPRLEIQSP</sequence>
<protein>
    <submittedName>
        <fullName evidence="2">Uncharacterized protein</fullName>
    </submittedName>
</protein>
<dbReference type="EMBL" id="JANPWB010000003">
    <property type="protein sequence ID" value="KAJ1196999.1"/>
    <property type="molecule type" value="Genomic_DNA"/>
</dbReference>
<evidence type="ECO:0000313" key="2">
    <source>
        <dbReference type="EMBL" id="KAJ1196999.1"/>
    </source>
</evidence>
<feature type="region of interest" description="Disordered" evidence="1">
    <location>
        <begin position="1"/>
        <end position="29"/>
    </location>
</feature>
<evidence type="ECO:0000313" key="3">
    <source>
        <dbReference type="Proteomes" id="UP001066276"/>
    </source>
</evidence>
<dbReference type="AlphaFoldDB" id="A0AAV7V671"/>
<feature type="compositionally biased region" description="Basic and acidic residues" evidence="1">
    <location>
        <begin position="52"/>
        <end position="65"/>
    </location>
</feature>
<evidence type="ECO:0000256" key="1">
    <source>
        <dbReference type="SAM" id="MobiDB-lite"/>
    </source>
</evidence>
<dbReference type="Proteomes" id="UP001066276">
    <property type="component" value="Chromosome 2_1"/>
</dbReference>
<comment type="caution">
    <text evidence="2">The sequence shown here is derived from an EMBL/GenBank/DDBJ whole genome shotgun (WGS) entry which is preliminary data.</text>
</comment>
<name>A0AAV7V671_PLEWA</name>
<keyword evidence="3" id="KW-1185">Reference proteome</keyword>
<reference evidence="2" key="1">
    <citation type="journal article" date="2022" name="bioRxiv">
        <title>Sequencing and chromosome-scale assembly of the giantPleurodeles waltlgenome.</title>
        <authorList>
            <person name="Brown T."/>
            <person name="Elewa A."/>
            <person name="Iarovenko S."/>
            <person name="Subramanian E."/>
            <person name="Araus A.J."/>
            <person name="Petzold A."/>
            <person name="Susuki M."/>
            <person name="Suzuki K.-i.T."/>
            <person name="Hayashi T."/>
            <person name="Toyoda A."/>
            <person name="Oliveira C."/>
            <person name="Osipova E."/>
            <person name="Leigh N.D."/>
            <person name="Simon A."/>
            <person name="Yun M.H."/>
        </authorList>
    </citation>
    <scope>NUCLEOTIDE SEQUENCE</scope>
    <source>
        <strain evidence="2">20211129_DDA</strain>
        <tissue evidence="2">Liver</tissue>
    </source>
</reference>
<gene>
    <name evidence="2" type="ORF">NDU88_000862</name>
</gene>